<keyword evidence="8" id="KW-1185">Reference proteome</keyword>
<dbReference type="PANTHER" id="PTHR37305:SF2">
    <property type="entry name" value="BACITRACIN TRANSPORT PERMEASE PROTEIN BCRB"/>
    <property type="match status" value="1"/>
</dbReference>
<feature type="transmembrane region" description="Helical" evidence="5">
    <location>
        <begin position="17"/>
        <end position="35"/>
    </location>
</feature>
<evidence type="ECO:0000313" key="7">
    <source>
        <dbReference type="EMBL" id="OOP70123.1"/>
    </source>
</evidence>
<dbReference type="Pfam" id="PF12698">
    <property type="entry name" value="ABC2_membrane_3"/>
    <property type="match status" value="1"/>
</dbReference>
<sequence length="269" mass="29504">MNASLFKAMLKTNGKSIVSYAVGAAFYMFLVIWIYPSIAKSDALEQLFKEMPQGYLSAFGIDGGMLGDLSGFLAAEYYGLLFLIILMIFSVVTATQLIARLVDRGSMAYLLSTSTSRSQIAITQSIILVLGLVTITLFSILPVLLGANWIIEDADINILRFIEMNIVGFLLFFVISGYSFLFSCIFNDEKRALAISGGLSIIFFAINLVAKMSEDFEWLKKFTIFSAFQPTEIAKGTVDILPVSIALGGTGIALFVIAIVIFKKRDLPL</sequence>
<dbReference type="Proteomes" id="UP000189761">
    <property type="component" value="Unassembled WGS sequence"/>
</dbReference>
<evidence type="ECO:0000313" key="8">
    <source>
        <dbReference type="Proteomes" id="UP000189761"/>
    </source>
</evidence>
<feature type="transmembrane region" description="Helical" evidence="5">
    <location>
        <begin position="77"/>
        <end position="99"/>
    </location>
</feature>
<evidence type="ECO:0000256" key="1">
    <source>
        <dbReference type="ARBA" id="ARBA00004141"/>
    </source>
</evidence>
<dbReference type="InterPro" id="IPR013525">
    <property type="entry name" value="ABC2_TM"/>
</dbReference>
<evidence type="ECO:0000256" key="4">
    <source>
        <dbReference type="ARBA" id="ARBA00023136"/>
    </source>
</evidence>
<feature type="domain" description="ABC-2 type transporter transmembrane" evidence="6">
    <location>
        <begin position="76"/>
        <end position="260"/>
    </location>
</feature>
<accession>A0A8E2IEV3</accession>
<comment type="subcellular location">
    <subcellularLocation>
        <location evidence="1">Membrane</location>
        <topology evidence="1">Multi-pass membrane protein</topology>
    </subcellularLocation>
</comment>
<reference evidence="7 8" key="1">
    <citation type="submission" date="2017-01" db="EMBL/GenBank/DDBJ databases">
        <title>Draft genome sequence of Bacillus oleronius.</title>
        <authorList>
            <person name="Allam M."/>
        </authorList>
    </citation>
    <scope>NUCLEOTIDE SEQUENCE [LARGE SCALE GENOMIC DNA]</scope>
    <source>
        <strain evidence="7 8">DSM 9356</strain>
    </source>
</reference>
<feature type="transmembrane region" description="Helical" evidence="5">
    <location>
        <begin position="165"/>
        <end position="185"/>
    </location>
</feature>
<evidence type="ECO:0000256" key="3">
    <source>
        <dbReference type="ARBA" id="ARBA00022989"/>
    </source>
</evidence>
<feature type="transmembrane region" description="Helical" evidence="5">
    <location>
        <begin position="192"/>
        <end position="210"/>
    </location>
</feature>
<comment type="caution">
    <text evidence="7">The sequence shown here is derived from an EMBL/GenBank/DDBJ whole genome shotgun (WGS) entry which is preliminary data.</text>
</comment>
<proteinExistence type="predicted"/>
<gene>
    <name evidence="7" type="ORF">BWZ43_01335</name>
</gene>
<name>A0A8E2IEV3_9BACI</name>
<evidence type="ECO:0000256" key="2">
    <source>
        <dbReference type="ARBA" id="ARBA00022692"/>
    </source>
</evidence>
<dbReference type="GO" id="GO:0140359">
    <property type="term" value="F:ABC-type transporter activity"/>
    <property type="evidence" value="ECO:0007669"/>
    <property type="project" value="InterPro"/>
</dbReference>
<dbReference type="EMBL" id="MTLA01000013">
    <property type="protein sequence ID" value="OOP70123.1"/>
    <property type="molecule type" value="Genomic_DNA"/>
</dbReference>
<keyword evidence="3 5" id="KW-1133">Transmembrane helix</keyword>
<evidence type="ECO:0000259" key="6">
    <source>
        <dbReference type="Pfam" id="PF12698"/>
    </source>
</evidence>
<feature type="transmembrane region" description="Helical" evidence="5">
    <location>
        <begin position="120"/>
        <end position="145"/>
    </location>
</feature>
<evidence type="ECO:0000256" key="5">
    <source>
        <dbReference type="SAM" id="Phobius"/>
    </source>
</evidence>
<keyword evidence="4 5" id="KW-0472">Membrane</keyword>
<keyword evidence="2 5" id="KW-0812">Transmembrane</keyword>
<protein>
    <recommendedName>
        <fullName evidence="6">ABC-2 type transporter transmembrane domain-containing protein</fullName>
    </recommendedName>
</protein>
<organism evidence="7 8">
    <name type="scientific">Heyndrickxia oleronia</name>
    <dbReference type="NCBI Taxonomy" id="38875"/>
    <lineage>
        <taxon>Bacteria</taxon>
        <taxon>Bacillati</taxon>
        <taxon>Bacillota</taxon>
        <taxon>Bacilli</taxon>
        <taxon>Bacillales</taxon>
        <taxon>Bacillaceae</taxon>
        <taxon>Heyndrickxia</taxon>
    </lineage>
</organism>
<dbReference type="PANTHER" id="PTHR37305">
    <property type="entry name" value="INTEGRAL MEMBRANE PROTEIN-RELATED"/>
    <property type="match status" value="1"/>
</dbReference>
<dbReference type="AlphaFoldDB" id="A0A8E2IEV3"/>
<feature type="transmembrane region" description="Helical" evidence="5">
    <location>
        <begin position="240"/>
        <end position="262"/>
    </location>
</feature>
<dbReference type="GO" id="GO:0005886">
    <property type="term" value="C:plasma membrane"/>
    <property type="evidence" value="ECO:0007669"/>
    <property type="project" value="UniProtKB-SubCell"/>
</dbReference>
<dbReference type="RefSeq" id="WP_058006867.1">
    <property type="nucleotide sequence ID" value="NZ_CP065424.1"/>
</dbReference>